<dbReference type="EMBL" id="JWIN03000083">
    <property type="protein sequence ID" value="KAB1251266.1"/>
    <property type="molecule type" value="Genomic_DNA"/>
</dbReference>
<name>A0A5N4BXV6_CAMDR</name>
<comment type="caution">
    <text evidence="8">The sequence shown here is derived from an EMBL/GenBank/DDBJ whole genome shotgun (WGS) entry which is preliminary data.</text>
</comment>
<dbReference type="PANTHER" id="PTHR48012">
    <property type="entry name" value="STERILE20-LIKE KINASE, ISOFORM B-RELATED"/>
    <property type="match status" value="1"/>
</dbReference>
<keyword evidence="4 8" id="KW-0808">Transferase</keyword>
<evidence type="ECO:0000256" key="6">
    <source>
        <dbReference type="SAM" id="MobiDB-lite"/>
    </source>
</evidence>
<reference evidence="8 9" key="2">
    <citation type="journal article" date="2019" name="Mol. Ecol. Resour.">
        <title>Improving Illumina assemblies with Hi-C and long reads: an example with the North African dromedary.</title>
        <authorList>
            <person name="Elbers J.P."/>
            <person name="Rogers M.F."/>
            <person name="Perelman P.L."/>
            <person name="Proskuryakova A.A."/>
            <person name="Serdyukova N.A."/>
            <person name="Johnson W.E."/>
            <person name="Horin P."/>
            <person name="Corander J."/>
            <person name="Murphy D."/>
            <person name="Burger P.A."/>
        </authorList>
    </citation>
    <scope>NUCLEOTIDE SEQUENCE [LARGE SCALE GENOMIC DNA]</scope>
    <source>
        <strain evidence="8">Drom800</strain>
        <tissue evidence="8">Blood</tissue>
    </source>
</reference>
<protein>
    <submittedName>
        <fullName evidence="8">Mitogen-activated protein kinase kinase kinase kinase 1</fullName>
    </submittedName>
</protein>
<dbReference type="GO" id="GO:0005524">
    <property type="term" value="F:ATP binding"/>
    <property type="evidence" value="ECO:0007669"/>
    <property type="project" value="UniProtKB-KW"/>
</dbReference>
<reference evidence="8" key="1">
    <citation type="submission" date="2014-12" db="EMBL/GenBank/DDBJ databases">
        <authorList>
            <person name="Fitak R."/>
            <person name="Mohandesan E."/>
            <person name="Burger P.A."/>
            <person name="Jukka C."/>
        </authorList>
    </citation>
    <scope>NUCLEOTIDE SEQUENCE</scope>
    <source>
        <strain evidence="8">Drom800</strain>
        <tissue evidence="8">Blood</tissue>
    </source>
</reference>
<evidence type="ECO:0000256" key="5">
    <source>
        <dbReference type="ARBA" id="ARBA00022840"/>
    </source>
</evidence>
<feature type="region of interest" description="Disordered" evidence="6">
    <location>
        <begin position="38"/>
        <end position="88"/>
    </location>
</feature>
<comment type="similarity">
    <text evidence="1">Belongs to the protein kinase superfamily. STE Ser/Thr protein kinase family. STE20 subfamily.</text>
</comment>
<dbReference type="EMBL" id="JWIN03000083">
    <property type="protein sequence ID" value="KAB1251264.1"/>
    <property type="molecule type" value="Genomic_DNA"/>
</dbReference>
<evidence type="ECO:0000256" key="1">
    <source>
        <dbReference type="ARBA" id="ARBA00008874"/>
    </source>
</evidence>
<dbReference type="PANTHER" id="PTHR48012:SF15">
    <property type="entry name" value="MITOGEN-ACTIVATED PROTEIN KINASE KINASE KINASE KINASE 1"/>
    <property type="match status" value="1"/>
</dbReference>
<dbReference type="GO" id="GO:0005737">
    <property type="term" value="C:cytoplasm"/>
    <property type="evidence" value="ECO:0007669"/>
    <property type="project" value="TreeGrafter"/>
</dbReference>
<evidence type="ECO:0000259" key="7">
    <source>
        <dbReference type="PROSITE" id="PS50011"/>
    </source>
</evidence>
<evidence type="ECO:0000313" key="8">
    <source>
        <dbReference type="EMBL" id="KAB1251264.1"/>
    </source>
</evidence>
<dbReference type="AlphaFoldDB" id="A0A5N4BXV6"/>
<accession>A0A5N4BXV6</accession>
<dbReference type="InterPro" id="IPR050629">
    <property type="entry name" value="STE20/SPS1-PAK"/>
</dbReference>
<dbReference type="PROSITE" id="PS50011">
    <property type="entry name" value="PROTEIN_KINASE_DOM"/>
    <property type="match status" value="1"/>
</dbReference>
<evidence type="ECO:0000256" key="3">
    <source>
        <dbReference type="ARBA" id="ARBA00022741"/>
    </source>
</evidence>
<dbReference type="InterPro" id="IPR000719">
    <property type="entry name" value="Prot_kinase_dom"/>
</dbReference>
<keyword evidence="9" id="KW-1185">Reference proteome</keyword>
<dbReference type="GO" id="GO:0008349">
    <property type="term" value="F:MAP kinase kinase kinase kinase activity"/>
    <property type="evidence" value="ECO:0007669"/>
    <property type="project" value="TreeGrafter"/>
</dbReference>
<keyword evidence="4 8" id="KW-0418">Kinase</keyword>
<dbReference type="SUPFAM" id="SSF56112">
    <property type="entry name" value="Protein kinase-like (PK-like)"/>
    <property type="match status" value="1"/>
</dbReference>
<dbReference type="Pfam" id="PF00069">
    <property type="entry name" value="Pkinase"/>
    <property type="match status" value="1"/>
</dbReference>
<keyword evidence="3" id="KW-0547">Nucleotide-binding</keyword>
<organism evidence="8 9">
    <name type="scientific">Camelus dromedarius</name>
    <name type="common">Dromedary</name>
    <name type="synonym">Arabian camel</name>
    <dbReference type="NCBI Taxonomy" id="9838"/>
    <lineage>
        <taxon>Eukaryota</taxon>
        <taxon>Metazoa</taxon>
        <taxon>Chordata</taxon>
        <taxon>Craniata</taxon>
        <taxon>Vertebrata</taxon>
        <taxon>Euteleostomi</taxon>
        <taxon>Mammalia</taxon>
        <taxon>Eutheria</taxon>
        <taxon>Laurasiatheria</taxon>
        <taxon>Artiodactyla</taxon>
        <taxon>Tylopoda</taxon>
        <taxon>Camelidae</taxon>
        <taxon>Camelus</taxon>
    </lineage>
</organism>
<dbReference type="Proteomes" id="UP000299084">
    <property type="component" value="Unassembled WGS sequence"/>
</dbReference>
<evidence type="ECO:0000256" key="4">
    <source>
        <dbReference type="ARBA" id="ARBA00022777"/>
    </source>
</evidence>
<proteinExistence type="inferred from homology"/>
<feature type="compositionally biased region" description="Pro residues" evidence="6">
    <location>
        <begin position="58"/>
        <end position="82"/>
    </location>
</feature>
<evidence type="ECO:0000313" key="9">
    <source>
        <dbReference type="Proteomes" id="UP000299084"/>
    </source>
</evidence>
<sequence>MVSTKFQDTKGCQACWVGERESPGYAEGSGARGMTWTLATEEVSMDPKTEGSGILGEPRPPLSKAPPLQAPPKPPLSPPLPGGPSSALPATHASAVFHSLTGPGSELPAVVIGVSPGQPAKSVFFHTVRFGALSCWRGEMSAVTGRLSELQISYVCREVLQGLAYLHSQKKIHRDIKGANIPINDPGEVRLADFGISAQIGATLARRLSFIGTQYW</sequence>
<keyword evidence="5" id="KW-0067">ATP-binding</keyword>
<dbReference type="Gene3D" id="1.10.510.10">
    <property type="entry name" value="Transferase(Phosphotransferase) domain 1"/>
    <property type="match status" value="1"/>
</dbReference>
<keyword evidence="2" id="KW-0723">Serine/threonine-protein kinase</keyword>
<feature type="domain" description="Protein kinase" evidence="7">
    <location>
        <begin position="21"/>
        <end position="216"/>
    </location>
</feature>
<dbReference type="EMBL" id="JWIN03000083">
    <property type="protein sequence ID" value="KAB1251265.1"/>
    <property type="molecule type" value="Genomic_DNA"/>
</dbReference>
<gene>
    <name evidence="8" type="ORF">Cadr_000031151</name>
</gene>
<evidence type="ECO:0000256" key="2">
    <source>
        <dbReference type="ARBA" id="ARBA00022527"/>
    </source>
</evidence>
<dbReference type="InterPro" id="IPR011009">
    <property type="entry name" value="Kinase-like_dom_sf"/>
</dbReference>